<dbReference type="PANTHER" id="PTHR15651:SF7">
    <property type="entry name" value="ARMADILLO REPEAT-CONTAINING PROTEIN 8"/>
    <property type="match status" value="1"/>
</dbReference>
<dbReference type="PANTHER" id="PTHR15651">
    <property type="entry name" value="ARMADILLO REPEAT-CONTAINING PROTEIN 8"/>
    <property type="match status" value="1"/>
</dbReference>
<protein>
    <recommendedName>
        <fullName evidence="8">Armadillo repeat-containing protein 8</fullName>
    </recommendedName>
</protein>
<keyword evidence="7" id="KW-1185">Reference proteome</keyword>
<dbReference type="GO" id="GO:0034657">
    <property type="term" value="C:GID complex"/>
    <property type="evidence" value="ECO:0007669"/>
    <property type="project" value="TreeGrafter"/>
</dbReference>
<evidence type="ECO:0000256" key="1">
    <source>
        <dbReference type="ARBA" id="ARBA00004123"/>
    </source>
</evidence>
<organism evidence="6 7">
    <name type="scientific">Monilinia fructigena</name>
    <dbReference type="NCBI Taxonomy" id="38457"/>
    <lineage>
        <taxon>Eukaryota</taxon>
        <taxon>Fungi</taxon>
        <taxon>Dikarya</taxon>
        <taxon>Ascomycota</taxon>
        <taxon>Pezizomycotina</taxon>
        <taxon>Leotiomycetes</taxon>
        <taxon>Helotiales</taxon>
        <taxon>Sclerotiniaceae</taxon>
        <taxon>Monilinia</taxon>
    </lineage>
</organism>
<comment type="subcellular location">
    <subcellularLocation>
        <location evidence="2">Cytoplasm</location>
    </subcellularLocation>
    <subcellularLocation>
        <location evidence="1">Nucleus</location>
    </subcellularLocation>
</comment>
<evidence type="ECO:0000256" key="2">
    <source>
        <dbReference type="ARBA" id="ARBA00004496"/>
    </source>
</evidence>
<proteinExistence type="predicted"/>
<dbReference type="InterPro" id="IPR016024">
    <property type="entry name" value="ARM-type_fold"/>
</dbReference>
<dbReference type="InterPro" id="IPR038739">
    <property type="entry name" value="ARMC8/Vid28"/>
</dbReference>
<evidence type="ECO:0000256" key="3">
    <source>
        <dbReference type="ARBA" id="ARBA00022490"/>
    </source>
</evidence>
<dbReference type="GO" id="GO:0005634">
    <property type="term" value="C:nucleus"/>
    <property type="evidence" value="ECO:0007669"/>
    <property type="project" value="UniProtKB-SubCell"/>
</dbReference>
<dbReference type="OrthoDB" id="5559898at2759"/>
<comment type="caution">
    <text evidence="6">The sequence shown here is derived from an EMBL/GenBank/DDBJ whole genome shotgun (WGS) entry which is preliminary data.</text>
</comment>
<name>A0A395IMV0_9HELO</name>
<keyword evidence="3" id="KW-0963">Cytoplasm</keyword>
<dbReference type="GO" id="GO:0043161">
    <property type="term" value="P:proteasome-mediated ubiquitin-dependent protein catabolic process"/>
    <property type="evidence" value="ECO:0007669"/>
    <property type="project" value="TreeGrafter"/>
</dbReference>
<dbReference type="EMBL" id="QKRW01000030">
    <property type="protein sequence ID" value="RAL61625.1"/>
    <property type="molecule type" value="Genomic_DNA"/>
</dbReference>
<reference evidence="6 7" key="1">
    <citation type="submission" date="2018-06" db="EMBL/GenBank/DDBJ databases">
        <title>Genome Sequence of the Brown Rot Fungal Pathogen Monilinia fructigena.</title>
        <authorList>
            <person name="Landi L."/>
            <person name="De Miccolis Angelini R.M."/>
            <person name="Pollastro S."/>
            <person name="Abate D."/>
            <person name="Faretra F."/>
            <person name="Romanazzi G."/>
        </authorList>
    </citation>
    <scope>NUCLEOTIDE SEQUENCE [LARGE SCALE GENOMIC DNA]</scope>
    <source>
        <strain evidence="6 7">Mfrg269</strain>
    </source>
</reference>
<sequence length="121" mass="13774">MKVIPPQPEIIIAVVYILVHMAASIPQHRQIVIAQSELLKLLVPQFNNPAYEVRVALCYLVSNLTWEDDASDRSACAQRVHSLKQLGILQKVEHLEHDPELDVRERAKTAIWQMKAPVFNS</sequence>
<dbReference type="InterPro" id="IPR011989">
    <property type="entry name" value="ARM-like"/>
</dbReference>
<evidence type="ECO:0000256" key="5">
    <source>
        <dbReference type="ARBA" id="ARBA00023242"/>
    </source>
</evidence>
<evidence type="ECO:0000313" key="7">
    <source>
        <dbReference type="Proteomes" id="UP000249056"/>
    </source>
</evidence>
<evidence type="ECO:0000256" key="4">
    <source>
        <dbReference type="ARBA" id="ARBA00022737"/>
    </source>
</evidence>
<evidence type="ECO:0008006" key="8">
    <source>
        <dbReference type="Google" id="ProtNLM"/>
    </source>
</evidence>
<gene>
    <name evidence="6" type="ORF">DID88_009662</name>
</gene>
<keyword evidence="5" id="KW-0539">Nucleus</keyword>
<dbReference type="GO" id="GO:0005737">
    <property type="term" value="C:cytoplasm"/>
    <property type="evidence" value="ECO:0007669"/>
    <property type="project" value="UniProtKB-SubCell"/>
</dbReference>
<evidence type="ECO:0000313" key="6">
    <source>
        <dbReference type="EMBL" id="RAL61625.1"/>
    </source>
</evidence>
<keyword evidence="4" id="KW-0677">Repeat</keyword>
<accession>A0A395IMV0</accession>
<dbReference type="Gene3D" id="1.25.10.10">
    <property type="entry name" value="Leucine-rich Repeat Variant"/>
    <property type="match status" value="1"/>
</dbReference>
<dbReference type="AlphaFoldDB" id="A0A395IMV0"/>
<dbReference type="Proteomes" id="UP000249056">
    <property type="component" value="Unassembled WGS sequence"/>
</dbReference>
<dbReference type="SUPFAM" id="SSF48371">
    <property type="entry name" value="ARM repeat"/>
    <property type="match status" value="1"/>
</dbReference>